<comment type="caution">
    <text evidence="2">The sequence shown here is derived from an EMBL/GenBank/DDBJ whole genome shotgun (WGS) entry which is preliminary data.</text>
</comment>
<protein>
    <recommendedName>
        <fullName evidence="4">Stc1 domain-containing protein</fullName>
    </recommendedName>
</protein>
<evidence type="ECO:0000313" key="3">
    <source>
        <dbReference type="Proteomes" id="UP001278766"/>
    </source>
</evidence>
<reference evidence="2" key="1">
    <citation type="journal article" date="2023" name="Mol. Phylogenet. Evol.">
        <title>Genome-scale phylogeny and comparative genomics of the fungal order Sordariales.</title>
        <authorList>
            <person name="Hensen N."/>
            <person name="Bonometti L."/>
            <person name="Westerberg I."/>
            <person name="Brannstrom I.O."/>
            <person name="Guillou S."/>
            <person name="Cros-Aarteil S."/>
            <person name="Calhoun S."/>
            <person name="Haridas S."/>
            <person name="Kuo A."/>
            <person name="Mondo S."/>
            <person name="Pangilinan J."/>
            <person name="Riley R."/>
            <person name="LaButti K."/>
            <person name="Andreopoulos B."/>
            <person name="Lipzen A."/>
            <person name="Chen C."/>
            <person name="Yan M."/>
            <person name="Daum C."/>
            <person name="Ng V."/>
            <person name="Clum A."/>
            <person name="Steindorff A."/>
            <person name="Ohm R.A."/>
            <person name="Martin F."/>
            <person name="Silar P."/>
            <person name="Natvig D.O."/>
            <person name="Lalanne C."/>
            <person name="Gautier V."/>
            <person name="Ament-Velasquez S.L."/>
            <person name="Kruys A."/>
            <person name="Hutchinson M.I."/>
            <person name="Powell A.J."/>
            <person name="Barry K."/>
            <person name="Miller A.N."/>
            <person name="Grigoriev I.V."/>
            <person name="Debuchy R."/>
            <person name="Gladieux P."/>
            <person name="Hiltunen Thoren M."/>
            <person name="Johannesson H."/>
        </authorList>
    </citation>
    <scope>NUCLEOTIDE SEQUENCE</scope>
    <source>
        <strain evidence="2">CBS 168.71</strain>
    </source>
</reference>
<name>A0AAE0LMY9_9PEZI</name>
<proteinExistence type="predicted"/>
<organism evidence="2 3">
    <name type="scientific">Chaetomium fimeti</name>
    <dbReference type="NCBI Taxonomy" id="1854472"/>
    <lineage>
        <taxon>Eukaryota</taxon>
        <taxon>Fungi</taxon>
        <taxon>Dikarya</taxon>
        <taxon>Ascomycota</taxon>
        <taxon>Pezizomycotina</taxon>
        <taxon>Sordariomycetes</taxon>
        <taxon>Sordariomycetidae</taxon>
        <taxon>Sordariales</taxon>
        <taxon>Chaetomiaceae</taxon>
        <taxon>Chaetomium</taxon>
    </lineage>
</organism>
<sequence length="348" mass="38411">MEGAMPAQRVCRECRVEKPLDQFFAVRGSRIVTKCLDCRGHQRESDIASATRISAASAIPRGPVAPPTLPNPVHLAPRQNLTHRVLAGMYHQGGRVETDAPEMAAARGQIAAIQRQHRVQRRHGEQPSQTPTMSGLFRQEQPADVGDGLPPSAQPRQSPAEDDDDNSQASQPQLPRPGPVPSRRPRSSSSQSRGRPRGRPRLGRMPVGRPSTRGRRAAVSAPPRRDFDEPGPRFSGDDQEAPLSSEDIAIKREFDEALAAEDMKRFQAHSARLDDKGRGGVDPAADFKNSPEVLKQFHDANPDKSGPPTRLQIWLEMAERDEFAADYKDDNEPVMVGAPLRRSNRKKK</sequence>
<dbReference type="AlphaFoldDB" id="A0AAE0LMY9"/>
<evidence type="ECO:0000256" key="1">
    <source>
        <dbReference type="SAM" id="MobiDB-lite"/>
    </source>
</evidence>
<dbReference type="Proteomes" id="UP001278766">
    <property type="component" value="Unassembled WGS sequence"/>
</dbReference>
<gene>
    <name evidence="2" type="ORF">B0H64DRAFT_478891</name>
</gene>
<evidence type="ECO:0000313" key="2">
    <source>
        <dbReference type="EMBL" id="KAK3291077.1"/>
    </source>
</evidence>
<reference evidence="2" key="2">
    <citation type="submission" date="2023-06" db="EMBL/GenBank/DDBJ databases">
        <authorList>
            <consortium name="Lawrence Berkeley National Laboratory"/>
            <person name="Haridas S."/>
            <person name="Hensen N."/>
            <person name="Bonometti L."/>
            <person name="Westerberg I."/>
            <person name="Brannstrom I.O."/>
            <person name="Guillou S."/>
            <person name="Cros-Aarteil S."/>
            <person name="Calhoun S."/>
            <person name="Kuo A."/>
            <person name="Mondo S."/>
            <person name="Pangilinan J."/>
            <person name="Riley R."/>
            <person name="Labutti K."/>
            <person name="Andreopoulos B."/>
            <person name="Lipzen A."/>
            <person name="Chen C."/>
            <person name="Yanf M."/>
            <person name="Daum C."/>
            <person name="Ng V."/>
            <person name="Clum A."/>
            <person name="Steindorff A."/>
            <person name="Ohm R."/>
            <person name="Martin F."/>
            <person name="Silar P."/>
            <person name="Natvig D."/>
            <person name="Lalanne C."/>
            <person name="Gautier V."/>
            <person name="Ament-Velasquez S.L."/>
            <person name="Kruys A."/>
            <person name="Hutchinson M.I."/>
            <person name="Powell A.J."/>
            <person name="Barry K."/>
            <person name="Miller A.N."/>
            <person name="Grigoriev I.V."/>
            <person name="Debuchy R."/>
            <person name="Gladieux P."/>
            <person name="Thoren M.H."/>
            <person name="Johannesson H."/>
        </authorList>
    </citation>
    <scope>NUCLEOTIDE SEQUENCE</scope>
    <source>
        <strain evidence="2">CBS 168.71</strain>
    </source>
</reference>
<feature type="region of interest" description="Disordered" evidence="1">
    <location>
        <begin position="113"/>
        <end position="246"/>
    </location>
</feature>
<dbReference type="GeneID" id="87845218"/>
<dbReference type="RefSeq" id="XP_062654591.1">
    <property type="nucleotide sequence ID" value="XM_062808270.1"/>
</dbReference>
<dbReference type="EMBL" id="JAUEPN010000011">
    <property type="protein sequence ID" value="KAK3291077.1"/>
    <property type="molecule type" value="Genomic_DNA"/>
</dbReference>
<accession>A0AAE0LMY9</accession>
<keyword evidence="3" id="KW-1185">Reference proteome</keyword>
<evidence type="ECO:0008006" key="4">
    <source>
        <dbReference type="Google" id="ProtNLM"/>
    </source>
</evidence>